<dbReference type="SUPFAM" id="SSF46689">
    <property type="entry name" value="Homeodomain-like"/>
    <property type="match status" value="1"/>
</dbReference>
<dbReference type="Proteomes" id="UP000305675">
    <property type="component" value="Unassembled WGS sequence"/>
</dbReference>
<dbReference type="SUPFAM" id="SSF48498">
    <property type="entry name" value="Tetracyclin repressor-like, C-terminal domain"/>
    <property type="match status" value="1"/>
</dbReference>
<gene>
    <name evidence="4" type="ORF">FCL42_18865</name>
</gene>
<dbReference type="PANTHER" id="PTHR30055">
    <property type="entry name" value="HTH-TYPE TRANSCRIPTIONAL REGULATOR RUTR"/>
    <property type="match status" value="1"/>
</dbReference>
<organism evidence="4 5">
    <name type="scientific">Ferrimonas aestuarii</name>
    <dbReference type="NCBI Taxonomy" id="2569539"/>
    <lineage>
        <taxon>Bacteria</taxon>
        <taxon>Pseudomonadati</taxon>
        <taxon>Pseudomonadota</taxon>
        <taxon>Gammaproteobacteria</taxon>
        <taxon>Alteromonadales</taxon>
        <taxon>Ferrimonadaceae</taxon>
        <taxon>Ferrimonas</taxon>
    </lineage>
</organism>
<dbReference type="EMBL" id="SWCJ01000021">
    <property type="protein sequence ID" value="TKB50713.1"/>
    <property type="molecule type" value="Genomic_DNA"/>
</dbReference>
<feature type="domain" description="HTH tetR-type" evidence="3">
    <location>
        <begin position="3"/>
        <end position="63"/>
    </location>
</feature>
<dbReference type="InterPro" id="IPR001647">
    <property type="entry name" value="HTH_TetR"/>
</dbReference>
<dbReference type="AlphaFoldDB" id="A0A4U1BHI4"/>
<dbReference type="Gene3D" id="1.10.357.10">
    <property type="entry name" value="Tetracycline Repressor, domain 2"/>
    <property type="match status" value="1"/>
</dbReference>
<dbReference type="InterPro" id="IPR009057">
    <property type="entry name" value="Homeodomain-like_sf"/>
</dbReference>
<accession>A0A4U1BHI4</accession>
<dbReference type="RefSeq" id="WP_136864988.1">
    <property type="nucleotide sequence ID" value="NZ_SWCJ01000021.1"/>
</dbReference>
<dbReference type="InterPro" id="IPR036271">
    <property type="entry name" value="Tet_transcr_reg_TetR-rel_C_sf"/>
</dbReference>
<comment type="caution">
    <text evidence="4">The sequence shown here is derived from an EMBL/GenBank/DDBJ whole genome shotgun (WGS) entry which is preliminary data.</text>
</comment>
<protein>
    <submittedName>
        <fullName evidence="4">TetR/AcrR family transcriptional regulator</fullName>
    </submittedName>
</protein>
<keyword evidence="5" id="KW-1185">Reference proteome</keyword>
<proteinExistence type="predicted"/>
<feature type="DNA-binding region" description="H-T-H motif" evidence="2">
    <location>
        <begin position="26"/>
        <end position="45"/>
    </location>
</feature>
<evidence type="ECO:0000256" key="2">
    <source>
        <dbReference type="PROSITE-ProRule" id="PRU00335"/>
    </source>
</evidence>
<dbReference type="Pfam" id="PF00440">
    <property type="entry name" value="TetR_N"/>
    <property type="match status" value="1"/>
</dbReference>
<name>A0A4U1BHI4_9GAMM</name>
<evidence type="ECO:0000256" key="1">
    <source>
        <dbReference type="ARBA" id="ARBA00023125"/>
    </source>
</evidence>
<dbReference type="OrthoDB" id="116240at2"/>
<dbReference type="GO" id="GO:0003677">
    <property type="term" value="F:DNA binding"/>
    <property type="evidence" value="ECO:0007669"/>
    <property type="project" value="UniProtKB-UniRule"/>
</dbReference>
<evidence type="ECO:0000259" key="3">
    <source>
        <dbReference type="PROSITE" id="PS50977"/>
    </source>
</evidence>
<dbReference type="PRINTS" id="PR00455">
    <property type="entry name" value="HTHTETR"/>
</dbReference>
<dbReference type="PROSITE" id="PS50977">
    <property type="entry name" value="HTH_TETR_2"/>
    <property type="match status" value="1"/>
</dbReference>
<keyword evidence="1 2" id="KW-0238">DNA-binding</keyword>
<reference evidence="4 5" key="1">
    <citation type="submission" date="2019-04" db="EMBL/GenBank/DDBJ databases">
        <authorList>
            <person name="Hwang J.C."/>
        </authorList>
    </citation>
    <scope>NUCLEOTIDE SEQUENCE [LARGE SCALE GENOMIC DNA]</scope>
    <source>
        <strain evidence="4 5">IMCC35002</strain>
    </source>
</reference>
<evidence type="ECO:0000313" key="5">
    <source>
        <dbReference type="Proteomes" id="UP000305675"/>
    </source>
</evidence>
<dbReference type="InterPro" id="IPR050109">
    <property type="entry name" value="HTH-type_TetR-like_transc_reg"/>
</dbReference>
<evidence type="ECO:0000313" key="4">
    <source>
        <dbReference type="EMBL" id="TKB50713.1"/>
    </source>
</evidence>
<dbReference type="PANTHER" id="PTHR30055:SF222">
    <property type="entry name" value="REGULATORY PROTEIN"/>
    <property type="match status" value="1"/>
</dbReference>
<sequence>MTQSKRQQIIDAALTLFVEQGLEGAATSKIAKAAKVANGTLFHHFENKQELISELYLQIKQQMADEINFDAEGSPIPEQAEKIWHQAMRWSLDNPDKLRFLLAYYQSPFLTSQAKKKAKFETLSMVWDMIEQGQKQGIIADYPLELMMEVCHTLFMTSAAYLIDHPDAANDPRQQHAALSLFWNAMAKTN</sequence>